<dbReference type="Gene3D" id="1.10.155.10">
    <property type="entry name" value="Chemotaxis receptor methyltransferase CheR, N-terminal domain"/>
    <property type="match status" value="1"/>
</dbReference>
<dbReference type="Proteomes" id="UP000426424">
    <property type="component" value="Chromosome"/>
</dbReference>
<gene>
    <name evidence="7" type="ORF">E6P07_05360</name>
</gene>
<organism evidence="7 8">
    <name type="scientific">Thermochromatium tepidum ATCC 43061</name>
    <dbReference type="NCBI Taxonomy" id="316276"/>
    <lineage>
        <taxon>Bacteria</taxon>
        <taxon>Pseudomonadati</taxon>
        <taxon>Pseudomonadota</taxon>
        <taxon>Gammaproteobacteria</taxon>
        <taxon>Chromatiales</taxon>
        <taxon>Chromatiaceae</taxon>
        <taxon>Thermochromatium</taxon>
    </lineage>
</organism>
<dbReference type="PANTHER" id="PTHR24422:SF19">
    <property type="entry name" value="CHEMOTAXIS PROTEIN METHYLTRANSFERASE"/>
    <property type="match status" value="1"/>
</dbReference>
<feature type="domain" description="CheR-type methyltransferase" evidence="6">
    <location>
        <begin position="1"/>
        <end position="269"/>
    </location>
</feature>
<protein>
    <recommendedName>
        <fullName evidence="2">protein-glutamate O-methyltransferase</fullName>
        <ecNumber evidence="2">2.1.1.80</ecNumber>
    </recommendedName>
</protein>
<dbReference type="InterPro" id="IPR019734">
    <property type="entry name" value="TPR_rpt"/>
</dbReference>
<dbReference type="Pfam" id="PF14559">
    <property type="entry name" value="TPR_19"/>
    <property type="match status" value="1"/>
</dbReference>
<keyword evidence="4" id="KW-0808">Transferase</keyword>
<dbReference type="GO" id="GO:0008983">
    <property type="term" value="F:protein-glutamate O-methyltransferase activity"/>
    <property type="evidence" value="ECO:0007669"/>
    <property type="project" value="UniProtKB-EC"/>
</dbReference>
<evidence type="ECO:0000313" key="7">
    <source>
        <dbReference type="EMBL" id="QGU32461.1"/>
    </source>
</evidence>
<dbReference type="SUPFAM" id="SSF47757">
    <property type="entry name" value="Chemotaxis receptor methyltransferase CheR, N-terminal domain"/>
    <property type="match status" value="1"/>
</dbReference>
<keyword evidence="8" id="KW-1185">Reference proteome</keyword>
<dbReference type="Gene3D" id="3.40.50.150">
    <property type="entry name" value="Vaccinia Virus protein VP39"/>
    <property type="match status" value="1"/>
</dbReference>
<reference evidence="7 8" key="1">
    <citation type="submission" date="2019-12" db="EMBL/GenBank/DDBJ databases">
        <title>The complete genome of the thermophilic, anoxygenic phototrophic gammaproteobacterium Thermochromatium tepidum.</title>
        <authorList>
            <person name="Sattley W.M."/>
            <person name="Swingley W.D."/>
            <person name="Burchell B.M."/>
            <person name="Gurbani S.A."/>
            <person name="Kujawa C.M."/>
            <person name="Nuccio D.A."/>
            <person name="Schladweiler J."/>
            <person name="Shaffer K.N."/>
            <person name="Stokes L.M."/>
            <person name="Touchman J.W."/>
            <person name="Blankenship R.E."/>
            <person name="Madigan M.T."/>
        </authorList>
    </citation>
    <scope>NUCLEOTIDE SEQUENCE [LARGE SCALE GENOMIC DNA]</scope>
    <source>
        <strain evidence="7 8">ATCC 43061</strain>
    </source>
</reference>
<evidence type="ECO:0000256" key="3">
    <source>
        <dbReference type="ARBA" id="ARBA00022603"/>
    </source>
</evidence>
<comment type="catalytic activity">
    <reaction evidence="1">
        <text>L-glutamyl-[protein] + S-adenosyl-L-methionine = [protein]-L-glutamate 5-O-methyl ester + S-adenosyl-L-homocysteine</text>
        <dbReference type="Rhea" id="RHEA:24452"/>
        <dbReference type="Rhea" id="RHEA-COMP:10208"/>
        <dbReference type="Rhea" id="RHEA-COMP:10311"/>
        <dbReference type="ChEBI" id="CHEBI:29973"/>
        <dbReference type="ChEBI" id="CHEBI:57856"/>
        <dbReference type="ChEBI" id="CHEBI:59789"/>
        <dbReference type="ChEBI" id="CHEBI:82795"/>
        <dbReference type="EC" id="2.1.1.80"/>
    </reaction>
</comment>
<proteinExistence type="predicted"/>
<dbReference type="Pfam" id="PF01739">
    <property type="entry name" value="CheR"/>
    <property type="match status" value="1"/>
</dbReference>
<sequence>MNLDAIQQFIREHLGLNAGTYGNDLWRELIAKRIDSIGARSPEDYLARLRNDETELQALTSLITINETYFYREPQHLRLLTERLCPERLARRASDDPVRLLSVGCSTGEEPYSILMALRERYGELAESLFEVNAGDVDRTALERAQAGIYGRLSFRALNPQLQERYFSPEDTNHFRIDERLRRGVHFHPLNLLDPEYPQTLANQDVIFFRNVSIYFDEPTRRRVLERLKTLLVPGGYLIVGISETLANDFGILTLCERDGVFLFVNEPAGMGRASVTADAQGARRALPVGAVRPARLVLHTDSGVPRSDPLPVARPPPPGPQVYDDAAADAVYDEALTLTQSERYQTALERLEPLCACPQPRAKDLVLKAYLLFELDRIADALALAHQILASDPWHLGALLVLGRGARRQGQTNDAIAFLRRAIYHQPDCWPAHFQLAEVYRETGQTELARREYRIVLHQLERDTQVANPQTILIGAPALALGDLNRLCRLHLARLEASL</sequence>
<keyword evidence="3" id="KW-0489">Methyltransferase</keyword>
<dbReference type="PRINTS" id="PR00996">
    <property type="entry name" value="CHERMTFRASE"/>
</dbReference>
<dbReference type="PANTHER" id="PTHR24422">
    <property type="entry name" value="CHEMOTAXIS PROTEIN METHYLTRANSFERASE"/>
    <property type="match status" value="1"/>
</dbReference>
<evidence type="ECO:0000256" key="5">
    <source>
        <dbReference type="ARBA" id="ARBA00022691"/>
    </source>
</evidence>
<dbReference type="InterPro" id="IPR022642">
    <property type="entry name" value="CheR_C"/>
</dbReference>
<dbReference type="KEGG" id="ttp:E6P07_05360"/>
<dbReference type="OrthoDB" id="9816309at2"/>
<dbReference type="SMART" id="SM00028">
    <property type="entry name" value="TPR"/>
    <property type="match status" value="3"/>
</dbReference>
<dbReference type="SUPFAM" id="SSF53335">
    <property type="entry name" value="S-adenosyl-L-methionine-dependent methyltransferases"/>
    <property type="match status" value="1"/>
</dbReference>
<dbReference type="InterPro" id="IPR000780">
    <property type="entry name" value="CheR_MeTrfase"/>
</dbReference>
<evidence type="ECO:0000259" key="6">
    <source>
        <dbReference type="PROSITE" id="PS50123"/>
    </source>
</evidence>
<evidence type="ECO:0000256" key="2">
    <source>
        <dbReference type="ARBA" id="ARBA00012534"/>
    </source>
</evidence>
<dbReference type="Gene3D" id="1.25.40.10">
    <property type="entry name" value="Tetratricopeptide repeat domain"/>
    <property type="match status" value="1"/>
</dbReference>
<keyword evidence="5" id="KW-0949">S-adenosyl-L-methionine</keyword>
<dbReference type="EC" id="2.1.1.80" evidence="2"/>
<dbReference type="InterPro" id="IPR029063">
    <property type="entry name" value="SAM-dependent_MTases_sf"/>
</dbReference>
<dbReference type="SMART" id="SM00138">
    <property type="entry name" value="MeTrc"/>
    <property type="match status" value="1"/>
</dbReference>
<dbReference type="SUPFAM" id="SSF48452">
    <property type="entry name" value="TPR-like"/>
    <property type="match status" value="1"/>
</dbReference>
<dbReference type="InterPro" id="IPR011990">
    <property type="entry name" value="TPR-like_helical_dom_sf"/>
</dbReference>
<evidence type="ECO:0000313" key="8">
    <source>
        <dbReference type="Proteomes" id="UP000426424"/>
    </source>
</evidence>
<name>A0A6I6DY00_THETI</name>
<dbReference type="InterPro" id="IPR050903">
    <property type="entry name" value="Bact_Chemotaxis_MeTrfase"/>
</dbReference>
<dbReference type="RefSeq" id="WP_153974659.1">
    <property type="nucleotide sequence ID" value="NZ_CP039268.1"/>
</dbReference>
<dbReference type="InterPro" id="IPR036804">
    <property type="entry name" value="CheR_N_sf"/>
</dbReference>
<accession>A0A6I6DY00</accession>
<dbReference type="GO" id="GO:0032259">
    <property type="term" value="P:methylation"/>
    <property type="evidence" value="ECO:0007669"/>
    <property type="project" value="UniProtKB-KW"/>
</dbReference>
<dbReference type="PROSITE" id="PS50123">
    <property type="entry name" value="CHER"/>
    <property type="match status" value="1"/>
</dbReference>
<evidence type="ECO:0000256" key="1">
    <source>
        <dbReference type="ARBA" id="ARBA00001541"/>
    </source>
</evidence>
<evidence type="ECO:0000256" key="4">
    <source>
        <dbReference type="ARBA" id="ARBA00022679"/>
    </source>
</evidence>
<dbReference type="EMBL" id="CP039268">
    <property type="protein sequence ID" value="QGU32461.1"/>
    <property type="molecule type" value="Genomic_DNA"/>
</dbReference>
<dbReference type="AlphaFoldDB" id="A0A6I6DY00"/>